<dbReference type="AlphaFoldDB" id="A0A1J4KMV4"/>
<dbReference type="OrthoDB" id="272357at2759"/>
<evidence type="ECO:0000313" key="2">
    <source>
        <dbReference type="Proteomes" id="UP000179807"/>
    </source>
</evidence>
<gene>
    <name evidence="1" type="ORF">TRFO_04096</name>
</gene>
<organism evidence="1 2">
    <name type="scientific">Tritrichomonas foetus</name>
    <dbReference type="NCBI Taxonomy" id="1144522"/>
    <lineage>
        <taxon>Eukaryota</taxon>
        <taxon>Metamonada</taxon>
        <taxon>Parabasalia</taxon>
        <taxon>Tritrichomonadida</taxon>
        <taxon>Tritrichomonadidae</taxon>
        <taxon>Tritrichomonas</taxon>
    </lineage>
</organism>
<evidence type="ECO:0000313" key="1">
    <source>
        <dbReference type="EMBL" id="OHT11132.1"/>
    </source>
</evidence>
<comment type="caution">
    <text evidence="1">The sequence shown here is derived from an EMBL/GenBank/DDBJ whole genome shotgun (WGS) entry which is preliminary data.</text>
</comment>
<dbReference type="Proteomes" id="UP000179807">
    <property type="component" value="Unassembled WGS sequence"/>
</dbReference>
<name>A0A1J4KMV4_9EUKA</name>
<dbReference type="EMBL" id="MLAK01000594">
    <property type="protein sequence ID" value="OHT11132.1"/>
    <property type="molecule type" value="Genomic_DNA"/>
</dbReference>
<dbReference type="VEuPathDB" id="TrichDB:TRFO_04096"/>
<accession>A0A1J4KMV4</accession>
<reference evidence="1" key="1">
    <citation type="submission" date="2016-10" db="EMBL/GenBank/DDBJ databases">
        <authorList>
            <person name="Benchimol M."/>
            <person name="Almeida L.G."/>
            <person name="Vasconcelos A.T."/>
            <person name="Perreira-Neves A."/>
            <person name="Rosa I.A."/>
            <person name="Tasca T."/>
            <person name="Bogo M.R."/>
            <person name="de Souza W."/>
        </authorList>
    </citation>
    <scope>NUCLEOTIDE SEQUENCE [LARGE SCALE GENOMIC DNA]</scope>
    <source>
        <strain evidence="1">K</strain>
    </source>
</reference>
<proteinExistence type="predicted"/>
<protein>
    <submittedName>
        <fullName evidence="1">Uncharacterized protein</fullName>
    </submittedName>
</protein>
<dbReference type="RefSeq" id="XP_068364268.1">
    <property type="nucleotide sequence ID" value="XM_068491684.1"/>
</dbReference>
<keyword evidence="2" id="KW-1185">Reference proteome</keyword>
<dbReference type="GeneID" id="94826388"/>
<sequence length="116" mass="13045">MKNFTILLLAEGAEGGGHYSAEINDTVGANLFSKTIIEYPIFDVVPNECLSEWKIVTIFDVRNIEKPKEPIKTVEEKNLPSYDSIKEALKLDIINKILQKSQAEDELKTPLPPESK</sequence>